<dbReference type="Proteomes" id="UP000011602">
    <property type="component" value="Unassembled WGS sequence"/>
</dbReference>
<dbReference type="GO" id="GO:0015035">
    <property type="term" value="F:protein-disulfide reductase activity"/>
    <property type="evidence" value="ECO:0007669"/>
    <property type="project" value="TreeGrafter"/>
</dbReference>
<evidence type="ECO:0000259" key="2">
    <source>
        <dbReference type="PROSITE" id="PS51352"/>
    </source>
</evidence>
<dbReference type="CDD" id="cd02947">
    <property type="entry name" value="TRX_family"/>
    <property type="match status" value="1"/>
</dbReference>
<dbReference type="PROSITE" id="PS51352">
    <property type="entry name" value="THIOREDOXIN_2"/>
    <property type="match status" value="1"/>
</dbReference>
<comment type="caution">
    <text evidence="3">The sequence shown here is derived from an EMBL/GenBank/DDBJ whole genome shotgun (WGS) entry which is preliminary data.</text>
</comment>
<sequence>MIDWEPFGGATGCRGSVLESVHSNSVDWKTRHHRSPDSSSVGDSIEYESRYRRQRYRFQRAAGIDGMDGAPRPTRLADGDELATFRERNEVALVEFYTSGCGKCQAMEPVLGNVARETEVPIGLLNPGDDIELVERFDINSVPTLILFADGAEVTRRADGFLGADDVVAMLGAVPSDIDVDVDCQ</sequence>
<dbReference type="SUPFAM" id="SSF52833">
    <property type="entry name" value="Thioredoxin-like"/>
    <property type="match status" value="1"/>
</dbReference>
<protein>
    <submittedName>
        <fullName evidence="3">Thioredoxin domain protein</fullName>
    </submittedName>
</protein>
<reference evidence="3 4" key="1">
    <citation type="journal article" date="2014" name="PLoS Genet.">
        <title>Phylogenetically driven sequencing of extremely halophilic archaea reveals strategies for static and dynamic osmo-response.</title>
        <authorList>
            <person name="Becker E.A."/>
            <person name="Seitzer P.M."/>
            <person name="Tritt A."/>
            <person name="Larsen D."/>
            <person name="Krusor M."/>
            <person name="Yao A.I."/>
            <person name="Wu D."/>
            <person name="Madern D."/>
            <person name="Eisen J.A."/>
            <person name="Darling A.E."/>
            <person name="Facciotti M.T."/>
        </authorList>
    </citation>
    <scope>NUCLEOTIDE SEQUENCE [LARGE SCALE GENOMIC DNA]</scope>
    <source>
        <strain evidence="3 4">JCM 12255</strain>
    </source>
</reference>
<dbReference type="PANTHER" id="PTHR45663:SF11">
    <property type="entry name" value="GEO12009P1"/>
    <property type="match status" value="1"/>
</dbReference>
<evidence type="ECO:0000313" key="3">
    <source>
        <dbReference type="EMBL" id="ELY48758.1"/>
    </source>
</evidence>
<dbReference type="eggNOG" id="arCOG01972">
    <property type="taxonomic scope" value="Archaea"/>
</dbReference>
<dbReference type="EMBL" id="AOHZ01000109">
    <property type="protein sequence ID" value="ELY48758.1"/>
    <property type="molecule type" value="Genomic_DNA"/>
</dbReference>
<gene>
    <name evidence="3" type="ORF">C493_21771</name>
</gene>
<dbReference type="InterPro" id="IPR013766">
    <property type="entry name" value="Thioredoxin_domain"/>
</dbReference>
<dbReference type="PANTHER" id="PTHR45663">
    <property type="entry name" value="GEO12009P1"/>
    <property type="match status" value="1"/>
</dbReference>
<feature type="region of interest" description="Disordered" evidence="1">
    <location>
        <begin position="25"/>
        <end position="44"/>
    </location>
</feature>
<proteinExistence type="predicted"/>
<dbReference type="GO" id="GO:0005737">
    <property type="term" value="C:cytoplasm"/>
    <property type="evidence" value="ECO:0007669"/>
    <property type="project" value="TreeGrafter"/>
</dbReference>
<organism evidence="3 4">
    <name type="scientific">Natronolimnohabitans innermongolicus JCM 12255</name>
    <dbReference type="NCBI Taxonomy" id="1227499"/>
    <lineage>
        <taxon>Archaea</taxon>
        <taxon>Methanobacteriati</taxon>
        <taxon>Methanobacteriota</taxon>
        <taxon>Stenosarchaea group</taxon>
        <taxon>Halobacteria</taxon>
        <taxon>Halobacteriales</taxon>
        <taxon>Natrialbaceae</taxon>
        <taxon>Natronolimnohabitans</taxon>
    </lineage>
</organism>
<dbReference type="Gene3D" id="3.40.30.10">
    <property type="entry name" value="Glutaredoxin"/>
    <property type="match status" value="1"/>
</dbReference>
<dbReference type="AlphaFoldDB" id="L9WK67"/>
<keyword evidence="4" id="KW-1185">Reference proteome</keyword>
<dbReference type="STRING" id="1227499.C493_21771"/>
<feature type="domain" description="Thioredoxin" evidence="2">
    <location>
        <begin position="60"/>
        <end position="176"/>
    </location>
</feature>
<evidence type="ECO:0000313" key="4">
    <source>
        <dbReference type="Proteomes" id="UP000011602"/>
    </source>
</evidence>
<name>L9WK67_9EURY</name>
<evidence type="ECO:0000256" key="1">
    <source>
        <dbReference type="SAM" id="MobiDB-lite"/>
    </source>
</evidence>
<dbReference type="InterPro" id="IPR036249">
    <property type="entry name" value="Thioredoxin-like_sf"/>
</dbReference>
<accession>L9WK67</accession>
<dbReference type="Pfam" id="PF00085">
    <property type="entry name" value="Thioredoxin"/>
    <property type="match status" value="1"/>
</dbReference>